<reference evidence="2" key="1">
    <citation type="submission" date="2021-12" db="EMBL/GenBank/DDBJ databases">
        <authorList>
            <person name="King R."/>
        </authorList>
    </citation>
    <scope>NUCLEOTIDE SEQUENCE</scope>
</reference>
<evidence type="ECO:0000313" key="3">
    <source>
        <dbReference type="Proteomes" id="UP001153714"/>
    </source>
</evidence>
<protein>
    <submittedName>
        <fullName evidence="2">Uncharacterized protein</fullName>
    </submittedName>
</protein>
<proteinExistence type="predicted"/>
<sequence length="538" mass="57610">MNLNDVMGNCQTTKRVGKYGLSQATAENIPLVDLTQYPGFNPNLPGSQFINKPIIIANANGVQPDLLPAITNFPGSQFLKRPLIVGNGALPELISATPNFSGPQFINRPLVVANANGAPPELSSTRPMWPQRENCAILPDTPVIPVQTPDVTSYQINSFPAIPTKIPPLSVIQNSFRPLKPIIIPSTSPNLNMSPVLFPMQSYPPLLPFPVTQSYSTARDIDEAEIYTYLRYEDFFDDFPDFNDQFENNIISNYESNVNEVNIQSTIVSPIPEVIDTSNTLVSESLDIQQLANTNVGIEFPIPYNIEINLPVLTNPVSNFMPPQAPPFFPPMPPIIIQGSSRNNFKYLLPIILATLLNNDGNTGCSGSCGNRYIPMPYPIPVSVNNAIINGPETEVSGQLYNAPIIRTDSNNDDLGVLLTVLLLTSRNRGSGNCNCCSCCGGGNIPIPYPIPIPTNNPIIYTYPRCYDGDYGDEEGGSSSSSSAAATGGAGGAGGSASSEPEQNVYVITNSAANALNTIDDKTSAASGSAASSTSSNE</sequence>
<reference evidence="2" key="2">
    <citation type="submission" date="2022-10" db="EMBL/GenBank/DDBJ databases">
        <authorList>
            <consortium name="ENA_rothamsted_submissions"/>
            <consortium name="culmorum"/>
            <person name="King R."/>
        </authorList>
    </citation>
    <scope>NUCLEOTIDE SEQUENCE</scope>
</reference>
<evidence type="ECO:0000256" key="1">
    <source>
        <dbReference type="SAM" id="MobiDB-lite"/>
    </source>
</evidence>
<keyword evidence="3" id="KW-1185">Reference proteome</keyword>
<dbReference type="Proteomes" id="UP001153714">
    <property type="component" value="Chromosome 10"/>
</dbReference>
<dbReference type="EMBL" id="OU893341">
    <property type="protein sequence ID" value="CAG9782820.1"/>
    <property type="molecule type" value="Genomic_DNA"/>
</dbReference>
<evidence type="ECO:0000313" key="2">
    <source>
        <dbReference type="EMBL" id="CAG9782820.1"/>
    </source>
</evidence>
<feature type="compositionally biased region" description="Low complexity" evidence="1">
    <location>
        <begin position="477"/>
        <end position="487"/>
    </location>
</feature>
<accession>A0A9N9N2L1</accession>
<organism evidence="2 3">
    <name type="scientific">Diatraea saccharalis</name>
    <name type="common">sugarcane borer</name>
    <dbReference type="NCBI Taxonomy" id="40085"/>
    <lineage>
        <taxon>Eukaryota</taxon>
        <taxon>Metazoa</taxon>
        <taxon>Ecdysozoa</taxon>
        <taxon>Arthropoda</taxon>
        <taxon>Hexapoda</taxon>
        <taxon>Insecta</taxon>
        <taxon>Pterygota</taxon>
        <taxon>Neoptera</taxon>
        <taxon>Endopterygota</taxon>
        <taxon>Lepidoptera</taxon>
        <taxon>Glossata</taxon>
        <taxon>Ditrysia</taxon>
        <taxon>Pyraloidea</taxon>
        <taxon>Crambidae</taxon>
        <taxon>Crambinae</taxon>
        <taxon>Diatraea</taxon>
    </lineage>
</organism>
<gene>
    <name evidence="2" type="ORF">DIATSA_LOCUS1054</name>
</gene>
<name>A0A9N9N2L1_9NEOP</name>
<dbReference type="AlphaFoldDB" id="A0A9N9N2L1"/>
<dbReference type="OrthoDB" id="7493871at2759"/>
<feature type="region of interest" description="Disordered" evidence="1">
    <location>
        <begin position="472"/>
        <end position="502"/>
    </location>
</feature>